<organism evidence="2 3">
    <name type="scientific">Luteimonas terricola</name>
    <dbReference type="NCBI Taxonomy" id="645597"/>
    <lineage>
        <taxon>Bacteria</taxon>
        <taxon>Pseudomonadati</taxon>
        <taxon>Pseudomonadota</taxon>
        <taxon>Gammaproteobacteria</taxon>
        <taxon>Lysobacterales</taxon>
        <taxon>Lysobacteraceae</taxon>
        <taxon>Luteimonas</taxon>
    </lineage>
</organism>
<dbReference type="PANTHER" id="PTHR34387">
    <property type="entry name" value="SLR1258 PROTEIN"/>
    <property type="match status" value="1"/>
</dbReference>
<dbReference type="InterPro" id="IPR052022">
    <property type="entry name" value="26kDa_periplasmic_antigen"/>
</dbReference>
<protein>
    <submittedName>
        <fullName evidence="2">Oxidative stress defense protein</fullName>
    </submittedName>
</protein>
<evidence type="ECO:0000313" key="2">
    <source>
        <dbReference type="EMBL" id="GGK03341.1"/>
    </source>
</evidence>
<gene>
    <name evidence="2" type="ORF">GCM10011394_10530</name>
</gene>
<evidence type="ECO:0000313" key="3">
    <source>
        <dbReference type="Proteomes" id="UP000599009"/>
    </source>
</evidence>
<comment type="caution">
    <text evidence="2">The sequence shown here is derived from an EMBL/GenBank/DDBJ whole genome shotgun (WGS) entry which is preliminary data.</text>
</comment>
<keyword evidence="1" id="KW-0732">Signal</keyword>
<dbReference type="Proteomes" id="UP000599009">
    <property type="component" value="Unassembled WGS sequence"/>
</dbReference>
<proteinExistence type="predicted"/>
<dbReference type="Gene3D" id="3.30.110.170">
    <property type="entry name" value="Protein of unknown function (DUF541), domain 1"/>
    <property type="match status" value="1"/>
</dbReference>
<dbReference type="Gene3D" id="3.30.70.2970">
    <property type="entry name" value="Protein of unknown function (DUF541), domain 2"/>
    <property type="match status" value="1"/>
</dbReference>
<dbReference type="PANTHER" id="PTHR34387:SF1">
    <property type="entry name" value="PERIPLASMIC IMMUNOGENIC PROTEIN"/>
    <property type="match status" value="1"/>
</dbReference>
<name>A0ABQ2EEN5_9GAMM</name>
<evidence type="ECO:0000256" key="1">
    <source>
        <dbReference type="SAM" id="SignalP"/>
    </source>
</evidence>
<dbReference type="Pfam" id="PF04402">
    <property type="entry name" value="SIMPL"/>
    <property type="match status" value="1"/>
</dbReference>
<sequence length="249" mass="26544">MDTPLTNQKRATAMRPWIIAALLSLPSAGAMAGTPLPDAPHVVVQGEGLVSVSPDSATVTMVARHRSANAGEAKRVVDRAVDALLKVAPGFDVAPDDMTASDLALHEDVDYDDNDRPLSKGHIASREVKVRLEDLDRLGAWLDAALAAGFTDVSDVTFKSSKEVSLREDARARAVADAREKAEGLAVAFGGGLGPVYSINSLNSRQSDGYGNTTLDRIQVTGSRIDSGRYLQPTIDFTERVSAVFEITR</sequence>
<keyword evidence="3" id="KW-1185">Reference proteome</keyword>
<feature type="signal peptide" evidence="1">
    <location>
        <begin position="1"/>
        <end position="32"/>
    </location>
</feature>
<dbReference type="EMBL" id="BMME01000001">
    <property type="protein sequence ID" value="GGK03341.1"/>
    <property type="molecule type" value="Genomic_DNA"/>
</dbReference>
<accession>A0ABQ2EEN5</accession>
<reference evidence="3" key="1">
    <citation type="journal article" date="2019" name="Int. J. Syst. Evol. Microbiol.">
        <title>The Global Catalogue of Microorganisms (GCM) 10K type strain sequencing project: providing services to taxonomists for standard genome sequencing and annotation.</title>
        <authorList>
            <consortium name="The Broad Institute Genomics Platform"/>
            <consortium name="The Broad Institute Genome Sequencing Center for Infectious Disease"/>
            <person name="Wu L."/>
            <person name="Ma J."/>
        </authorList>
    </citation>
    <scope>NUCLEOTIDE SEQUENCE [LARGE SCALE GENOMIC DNA]</scope>
    <source>
        <strain evidence="3">CGMCC 1.8985</strain>
    </source>
</reference>
<feature type="chain" id="PRO_5047203265" evidence="1">
    <location>
        <begin position="33"/>
        <end position="249"/>
    </location>
</feature>
<dbReference type="InterPro" id="IPR007497">
    <property type="entry name" value="SIMPL/DUF541"/>
</dbReference>